<keyword evidence="3" id="KW-0808">Transferase</keyword>
<evidence type="ECO:0000256" key="6">
    <source>
        <dbReference type="ARBA" id="ARBA00022932"/>
    </source>
</evidence>
<name>A0A1B6K5L1_9HEMI</name>
<dbReference type="PANTHER" id="PTHR31511:SF12">
    <property type="entry name" value="RHO TERMINATION FACTOR N-TERMINAL DOMAIN-CONTAINING PROTEIN"/>
    <property type="match status" value="1"/>
</dbReference>
<dbReference type="InterPro" id="IPR012337">
    <property type="entry name" value="RNaseH-like_sf"/>
</dbReference>
<dbReference type="EC" id="2.7.7.7" evidence="2"/>
<evidence type="ECO:0000256" key="8">
    <source>
        <dbReference type="ARBA" id="ARBA00049244"/>
    </source>
</evidence>
<dbReference type="GO" id="GO:0003677">
    <property type="term" value="F:DNA binding"/>
    <property type="evidence" value="ECO:0007669"/>
    <property type="project" value="UniProtKB-KW"/>
</dbReference>
<reference evidence="10" key="1">
    <citation type="submission" date="2015-11" db="EMBL/GenBank/DDBJ databases">
        <title>De novo transcriptome assembly of four potential Pierce s Disease insect vectors from Arizona vineyards.</title>
        <authorList>
            <person name="Tassone E.E."/>
        </authorList>
    </citation>
    <scope>NUCLEOTIDE SEQUENCE</scope>
</reference>
<gene>
    <name evidence="10" type="ORF">g.55628</name>
</gene>
<feature type="non-terminal residue" evidence="10">
    <location>
        <position position="124"/>
    </location>
</feature>
<evidence type="ECO:0000256" key="7">
    <source>
        <dbReference type="ARBA" id="ARBA00023125"/>
    </source>
</evidence>
<evidence type="ECO:0000259" key="9">
    <source>
        <dbReference type="Pfam" id="PF03175"/>
    </source>
</evidence>
<evidence type="ECO:0000256" key="1">
    <source>
        <dbReference type="ARBA" id="ARBA00005755"/>
    </source>
</evidence>
<dbReference type="Pfam" id="PF03175">
    <property type="entry name" value="DNA_pol_B_2"/>
    <property type="match status" value="1"/>
</dbReference>
<evidence type="ECO:0000256" key="3">
    <source>
        <dbReference type="ARBA" id="ARBA00022679"/>
    </source>
</evidence>
<dbReference type="GO" id="GO:0000166">
    <property type="term" value="F:nucleotide binding"/>
    <property type="evidence" value="ECO:0007669"/>
    <property type="project" value="InterPro"/>
</dbReference>
<accession>A0A1B6K5L1</accession>
<dbReference type="InterPro" id="IPR036397">
    <property type="entry name" value="RNaseH_sf"/>
</dbReference>
<evidence type="ECO:0000256" key="2">
    <source>
        <dbReference type="ARBA" id="ARBA00012417"/>
    </source>
</evidence>
<keyword evidence="6" id="KW-0239">DNA-directed DNA polymerase</keyword>
<feature type="non-terminal residue" evidence="10">
    <location>
        <position position="1"/>
    </location>
</feature>
<evidence type="ECO:0000313" key="10">
    <source>
        <dbReference type="EMBL" id="JAT06743.1"/>
    </source>
</evidence>
<dbReference type="AlphaFoldDB" id="A0A1B6K5L1"/>
<proteinExistence type="inferred from homology"/>
<dbReference type="SUPFAM" id="SSF53098">
    <property type="entry name" value="Ribonuclease H-like"/>
    <property type="match status" value="1"/>
</dbReference>
<keyword evidence="4" id="KW-0548">Nucleotidyltransferase</keyword>
<keyword evidence="7" id="KW-0238">DNA-binding</keyword>
<dbReference type="GO" id="GO:0003887">
    <property type="term" value="F:DNA-directed DNA polymerase activity"/>
    <property type="evidence" value="ECO:0007669"/>
    <property type="project" value="UniProtKB-KW"/>
</dbReference>
<feature type="domain" description="DNA-directed DNA polymerase family B mitochondria/virus" evidence="9">
    <location>
        <begin position="27"/>
        <end position="98"/>
    </location>
</feature>
<dbReference type="Gene3D" id="3.30.420.10">
    <property type="entry name" value="Ribonuclease H-like superfamily/Ribonuclease H"/>
    <property type="match status" value="1"/>
</dbReference>
<evidence type="ECO:0000256" key="4">
    <source>
        <dbReference type="ARBA" id="ARBA00022695"/>
    </source>
</evidence>
<keyword evidence="5" id="KW-0235">DNA replication</keyword>
<protein>
    <recommendedName>
        <fullName evidence="2">DNA-directed DNA polymerase</fullName>
        <ecNumber evidence="2">2.7.7.7</ecNumber>
    </recommendedName>
</protein>
<evidence type="ECO:0000256" key="5">
    <source>
        <dbReference type="ARBA" id="ARBA00022705"/>
    </source>
</evidence>
<dbReference type="EMBL" id="GECU01000964">
    <property type="protein sequence ID" value="JAT06743.1"/>
    <property type="molecule type" value="Transcribed_RNA"/>
</dbReference>
<dbReference type="GO" id="GO:0006260">
    <property type="term" value="P:DNA replication"/>
    <property type="evidence" value="ECO:0007669"/>
    <property type="project" value="UniProtKB-KW"/>
</dbReference>
<sequence>DHLTGKFRGMAHNSCNLKFKKPHFLPVFVHNLSGYDTHLFIKMFGLNNETIKVIPNNEERYISYTIEVERGVKIRFLDSLKFMASSLDKLAKNLSPDQFRHTSKFYQGEKLELLLKKGVYPYDY</sequence>
<comment type="similarity">
    <text evidence="1">Belongs to the DNA polymerase type-B family.</text>
</comment>
<dbReference type="PANTHER" id="PTHR31511">
    <property type="entry name" value="PROTEIN CBG23764"/>
    <property type="match status" value="1"/>
</dbReference>
<organism evidence="10">
    <name type="scientific">Homalodisca liturata</name>
    <dbReference type="NCBI Taxonomy" id="320908"/>
    <lineage>
        <taxon>Eukaryota</taxon>
        <taxon>Metazoa</taxon>
        <taxon>Ecdysozoa</taxon>
        <taxon>Arthropoda</taxon>
        <taxon>Hexapoda</taxon>
        <taxon>Insecta</taxon>
        <taxon>Pterygota</taxon>
        <taxon>Neoptera</taxon>
        <taxon>Paraneoptera</taxon>
        <taxon>Hemiptera</taxon>
        <taxon>Auchenorrhyncha</taxon>
        <taxon>Membracoidea</taxon>
        <taxon>Cicadellidae</taxon>
        <taxon>Cicadellinae</taxon>
        <taxon>Proconiini</taxon>
        <taxon>Homalodisca</taxon>
    </lineage>
</organism>
<dbReference type="InterPro" id="IPR004868">
    <property type="entry name" value="DNA-dir_DNA_pol_B_mt/vir"/>
</dbReference>
<comment type="catalytic activity">
    <reaction evidence="8">
        <text>DNA(n) + a 2'-deoxyribonucleoside 5'-triphosphate = DNA(n+1) + diphosphate</text>
        <dbReference type="Rhea" id="RHEA:22508"/>
        <dbReference type="Rhea" id="RHEA-COMP:17339"/>
        <dbReference type="Rhea" id="RHEA-COMP:17340"/>
        <dbReference type="ChEBI" id="CHEBI:33019"/>
        <dbReference type="ChEBI" id="CHEBI:61560"/>
        <dbReference type="ChEBI" id="CHEBI:173112"/>
        <dbReference type="EC" id="2.7.7.7"/>
    </reaction>
</comment>